<dbReference type="Proteomes" id="UP000298138">
    <property type="component" value="Unassembled WGS sequence"/>
</dbReference>
<gene>
    <name evidence="9" type="ORF">EX30DRAFT_371629</name>
</gene>
<organism evidence="9 10">
    <name type="scientific">Ascodesmis nigricans</name>
    <dbReference type="NCBI Taxonomy" id="341454"/>
    <lineage>
        <taxon>Eukaryota</taxon>
        <taxon>Fungi</taxon>
        <taxon>Dikarya</taxon>
        <taxon>Ascomycota</taxon>
        <taxon>Pezizomycotina</taxon>
        <taxon>Pezizomycetes</taxon>
        <taxon>Pezizales</taxon>
        <taxon>Ascodesmidaceae</taxon>
        <taxon>Ascodesmis</taxon>
    </lineage>
</organism>
<evidence type="ECO:0000256" key="4">
    <source>
        <dbReference type="PROSITE-ProRule" id="PRU00175"/>
    </source>
</evidence>
<feature type="domain" description="RING-type" evidence="7">
    <location>
        <begin position="51"/>
        <end position="107"/>
    </location>
</feature>
<feature type="compositionally biased region" description="Pro residues" evidence="5">
    <location>
        <begin position="19"/>
        <end position="45"/>
    </location>
</feature>
<protein>
    <submittedName>
        <fullName evidence="9">Uncharacterized protein</fullName>
    </submittedName>
</protein>
<dbReference type="CDD" id="cd16495">
    <property type="entry name" value="RING_CH-C4HC3_MARCH"/>
    <property type="match status" value="1"/>
</dbReference>
<dbReference type="PROSITE" id="PS51292">
    <property type="entry name" value="ZF_RING_CH"/>
    <property type="match status" value="1"/>
</dbReference>
<dbReference type="PANTHER" id="PTHR46347">
    <property type="entry name" value="RING/FYVE/PHD ZINC FINGER SUPERFAMILY PROTEIN"/>
    <property type="match status" value="1"/>
</dbReference>
<keyword evidence="2 4" id="KW-0863">Zinc-finger</keyword>
<dbReference type="GO" id="GO:0008270">
    <property type="term" value="F:zinc ion binding"/>
    <property type="evidence" value="ECO:0007669"/>
    <property type="project" value="UniProtKB-KW"/>
</dbReference>
<evidence type="ECO:0000259" key="8">
    <source>
        <dbReference type="PROSITE" id="PS51292"/>
    </source>
</evidence>
<reference evidence="9 10" key="1">
    <citation type="submission" date="2019-04" db="EMBL/GenBank/DDBJ databases">
        <title>Comparative genomics and transcriptomics to analyze fruiting body development in filamentous ascomycetes.</title>
        <authorList>
            <consortium name="DOE Joint Genome Institute"/>
            <person name="Lutkenhaus R."/>
            <person name="Traeger S."/>
            <person name="Breuer J."/>
            <person name="Kuo A."/>
            <person name="Lipzen A."/>
            <person name="Pangilinan J."/>
            <person name="Dilworth D."/>
            <person name="Sandor L."/>
            <person name="Poggeler S."/>
            <person name="Barry K."/>
            <person name="Grigoriev I.V."/>
            <person name="Nowrousian M."/>
        </authorList>
    </citation>
    <scope>NUCLEOTIDE SEQUENCE [LARGE SCALE GENOMIC DNA]</scope>
    <source>
        <strain evidence="9 10">CBS 389.68</strain>
    </source>
</reference>
<dbReference type="SMART" id="SM00744">
    <property type="entry name" value="RINGv"/>
    <property type="match status" value="1"/>
</dbReference>
<name>A0A4S2MX79_9PEZI</name>
<evidence type="ECO:0000256" key="5">
    <source>
        <dbReference type="SAM" id="MobiDB-lite"/>
    </source>
</evidence>
<dbReference type="Gene3D" id="3.30.40.10">
    <property type="entry name" value="Zinc/RING finger domain, C3HC4 (zinc finger)"/>
    <property type="match status" value="1"/>
</dbReference>
<evidence type="ECO:0000256" key="2">
    <source>
        <dbReference type="ARBA" id="ARBA00022771"/>
    </source>
</evidence>
<evidence type="ECO:0000256" key="3">
    <source>
        <dbReference type="ARBA" id="ARBA00022833"/>
    </source>
</evidence>
<accession>A0A4S2MX79</accession>
<dbReference type="Pfam" id="PF12906">
    <property type="entry name" value="RINGv"/>
    <property type="match status" value="1"/>
</dbReference>
<feature type="domain" description="RING-CH-type" evidence="8">
    <location>
        <begin position="43"/>
        <end position="113"/>
    </location>
</feature>
<sequence length="316" mass="34913">MDDLDGFSFIPPSQRSPKPLSPKPTPSPPPEPTPTTAPPTEAPPPPEDRQCRICLDTIPPPYLPSPTLGRLISPCTCTGSSRYVHSGCLQRWRSTSHTAYYQCPTCHYRYRLRRLTLSTFLKSTLTQLVLTSTILLTLIFALGFVARPVLNGGLVVVEEFIDPALYEVVESDEIGGWGMHFLRGIASLGVMGFVKVVYFLGPGAWWNVRAVGRWSGRERARGLGWVVVAIGVLNFFVALWKLVGGGVERWMEMAAVEVMEVGDGEAERGGGEEEQGRRSVKERVVGAVVGLWGVVLRLRENFVATVMRERGRPHLD</sequence>
<dbReference type="InParanoid" id="A0A4S2MX79"/>
<keyword evidence="6" id="KW-1133">Transmembrane helix</keyword>
<dbReference type="AlphaFoldDB" id="A0A4S2MX79"/>
<keyword evidence="6" id="KW-0472">Membrane</keyword>
<dbReference type="PANTHER" id="PTHR46347:SF1">
    <property type="entry name" value="RING_FYVE_PHD ZINC FINGER SUPERFAMILY PROTEIN"/>
    <property type="match status" value="1"/>
</dbReference>
<evidence type="ECO:0000256" key="6">
    <source>
        <dbReference type="SAM" id="Phobius"/>
    </source>
</evidence>
<feature type="transmembrane region" description="Helical" evidence="6">
    <location>
        <begin position="222"/>
        <end position="243"/>
    </location>
</feature>
<dbReference type="PROSITE" id="PS50089">
    <property type="entry name" value="ZF_RING_2"/>
    <property type="match status" value="1"/>
</dbReference>
<dbReference type="EMBL" id="ML220120">
    <property type="protein sequence ID" value="TGZ81278.1"/>
    <property type="molecule type" value="Genomic_DNA"/>
</dbReference>
<evidence type="ECO:0000259" key="7">
    <source>
        <dbReference type="PROSITE" id="PS50089"/>
    </source>
</evidence>
<keyword evidence="6" id="KW-0812">Transmembrane</keyword>
<dbReference type="InterPro" id="IPR013083">
    <property type="entry name" value="Znf_RING/FYVE/PHD"/>
</dbReference>
<keyword evidence="10" id="KW-1185">Reference proteome</keyword>
<evidence type="ECO:0000313" key="10">
    <source>
        <dbReference type="Proteomes" id="UP000298138"/>
    </source>
</evidence>
<dbReference type="OrthoDB" id="264354at2759"/>
<dbReference type="STRING" id="341454.A0A4S2MX79"/>
<evidence type="ECO:0000313" key="9">
    <source>
        <dbReference type="EMBL" id="TGZ81278.1"/>
    </source>
</evidence>
<dbReference type="InterPro" id="IPR011016">
    <property type="entry name" value="Znf_RING-CH"/>
</dbReference>
<feature type="region of interest" description="Disordered" evidence="5">
    <location>
        <begin position="1"/>
        <end position="50"/>
    </location>
</feature>
<feature type="transmembrane region" description="Helical" evidence="6">
    <location>
        <begin position="181"/>
        <end position="201"/>
    </location>
</feature>
<evidence type="ECO:0000256" key="1">
    <source>
        <dbReference type="ARBA" id="ARBA00022723"/>
    </source>
</evidence>
<keyword evidence="3" id="KW-0862">Zinc</keyword>
<proteinExistence type="predicted"/>
<dbReference type="SUPFAM" id="SSF57850">
    <property type="entry name" value="RING/U-box"/>
    <property type="match status" value="1"/>
</dbReference>
<keyword evidence="1" id="KW-0479">Metal-binding</keyword>
<dbReference type="InterPro" id="IPR001841">
    <property type="entry name" value="Znf_RING"/>
</dbReference>
<feature type="transmembrane region" description="Helical" evidence="6">
    <location>
        <begin position="119"/>
        <end position="146"/>
    </location>
</feature>